<dbReference type="PROSITE" id="PS50893">
    <property type="entry name" value="ABC_TRANSPORTER_2"/>
    <property type="match status" value="1"/>
</dbReference>
<dbReference type="InterPro" id="IPR036640">
    <property type="entry name" value="ABC1_TM_sf"/>
</dbReference>
<reference evidence="10 11" key="1">
    <citation type="submission" date="2018-06" db="EMBL/GenBank/DDBJ databases">
        <authorList>
            <consortium name="Pathogen Informatics"/>
            <person name="Doyle S."/>
        </authorList>
    </citation>
    <scope>NUCLEOTIDE SEQUENCE [LARGE SCALE GENOMIC DNA]</scope>
    <source>
        <strain evidence="10 11">NCTC9836</strain>
    </source>
</reference>
<dbReference type="RefSeq" id="WP_115641561.1">
    <property type="nucleotide sequence ID" value="NZ_UFWZ01000001.1"/>
</dbReference>
<dbReference type="Gene3D" id="1.20.1560.10">
    <property type="entry name" value="ABC transporter type 1, transmembrane domain"/>
    <property type="match status" value="1"/>
</dbReference>
<keyword evidence="11" id="KW-1185">Reference proteome</keyword>
<feature type="domain" description="ABC transporter" evidence="8">
    <location>
        <begin position="330"/>
        <end position="537"/>
    </location>
</feature>
<dbReference type="PROSITE" id="PS00211">
    <property type="entry name" value="ABC_TRANSPORTER_1"/>
    <property type="match status" value="1"/>
</dbReference>
<dbReference type="GO" id="GO:0034040">
    <property type="term" value="F:ATPase-coupled lipid transmembrane transporter activity"/>
    <property type="evidence" value="ECO:0007669"/>
    <property type="project" value="TreeGrafter"/>
</dbReference>
<feature type="transmembrane region" description="Helical" evidence="7">
    <location>
        <begin position="266"/>
        <end position="286"/>
    </location>
</feature>
<keyword evidence="2 7" id="KW-0812">Transmembrane</keyword>
<feature type="transmembrane region" description="Helical" evidence="7">
    <location>
        <begin position="12"/>
        <end position="31"/>
    </location>
</feature>
<dbReference type="EMBL" id="UFWZ01000001">
    <property type="protein sequence ID" value="SUY47623.1"/>
    <property type="molecule type" value="Genomic_DNA"/>
</dbReference>
<dbReference type="InterPro" id="IPR003439">
    <property type="entry name" value="ABC_transporter-like_ATP-bd"/>
</dbReference>
<organism evidence="10 11">
    <name type="scientific">Clostridium putrefaciens</name>
    <dbReference type="NCBI Taxonomy" id="99675"/>
    <lineage>
        <taxon>Bacteria</taxon>
        <taxon>Bacillati</taxon>
        <taxon>Bacillota</taxon>
        <taxon>Clostridia</taxon>
        <taxon>Eubacteriales</taxon>
        <taxon>Clostridiaceae</taxon>
        <taxon>Clostridium</taxon>
    </lineage>
</organism>
<dbReference type="PANTHER" id="PTHR24221:SF654">
    <property type="entry name" value="ATP-BINDING CASSETTE SUB-FAMILY B MEMBER 6"/>
    <property type="match status" value="1"/>
</dbReference>
<evidence type="ECO:0000256" key="1">
    <source>
        <dbReference type="ARBA" id="ARBA00004651"/>
    </source>
</evidence>
<dbReference type="InterPro" id="IPR003593">
    <property type="entry name" value="AAA+_ATPase"/>
</dbReference>
<dbReference type="EC" id="3.6.3.-" evidence="10"/>
<evidence type="ECO:0000256" key="7">
    <source>
        <dbReference type="SAM" id="Phobius"/>
    </source>
</evidence>
<feature type="transmembrane region" description="Helical" evidence="7">
    <location>
        <begin position="134"/>
        <end position="164"/>
    </location>
</feature>
<keyword evidence="5 7" id="KW-1133">Transmembrane helix</keyword>
<protein>
    <submittedName>
        <fullName evidence="10">Putative ABC transporter ATP-binding protein/permease</fullName>
        <ecNumber evidence="10">3.6.3.-</ecNumber>
    </submittedName>
</protein>
<dbReference type="Proteomes" id="UP000254664">
    <property type="component" value="Unassembled WGS sequence"/>
</dbReference>
<dbReference type="InterPro" id="IPR039421">
    <property type="entry name" value="Type_1_exporter"/>
</dbReference>
<evidence type="ECO:0000313" key="10">
    <source>
        <dbReference type="EMBL" id="SUY47623.1"/>
    </source>
</evidence>
<dbReference type="AlphaFoldDB" id="A0A381J9D6"/>
<feature type="domain" description="ABC transmembrane type-1" evidence="9">
    <location>
        <begin position="13"/>
        <end position="288"/>
    </location>
</feature>
<evidence type="ECO:0000256" key="6">
    <source>
        <dbReference type="ARBA" id="ARBA00023136"/>
    </source>
</evidence>
<gene>
    <name evidence="10" type="primary">msbA_5</name>
    <name evidence="10" type="ORF">NCTC9836_01960</name>
</gene>
<dbReference type="SUPFAM" id="SSF52540">
    <property type="entry name" value="P-loop containing nucleoside triphosphate hydrolases"/>
    <property type="match status" value="1"/>
</dbReference>
<dbReference type="Gene3D" id="3.40.50.300">
    <property type="entry name" value="P-loop containing nucleotide triphosphate hydrolases"/>
    <property type="match status" value="1"/>
</dbReference>
<name>A0A381J9D6_9CLOT</name>
<dbReference type="Pfam" id="PF00005">
    <property type="entry name" value="ABC_tran"/>
    <property type="match status" value="1"/>
</dbReference>
<dbReference type="InterPro" id="IPR027417">
    <property type="entry name" value="P-loop_NTPase"/>
</dbReference>
<evidence type="ECO:0000256" key="4">
    <source>
        <dbReference type="ARBA" id="ARBA00022840"/>
    </source>
</evidence>
<dbReference type="GO" id="GO:0005524">
    <property type="term" value="F:ATP binding"/>
    <property type="evidence" value="ECO:0007669"/>
    <property type="project" value="UniProtKB-KW"/>
</dbReference>
<evidence type="ECO:0000313" key="11">
    <source>
        <dbReference type="Proteomes" id="UP000254664"/>
    </source>
</evidence>
<evidence type="ECO:0000259" key="8">
    <source>
        <dbReference type="PROSITE" id="PS50893"/>
    </source>
</evidence>
<sequence length="537" mass="60237">MKKIYFKHKGFAVLIIALLVIGNIILVVNSFMNLNMTDAIINQDIDNFYRYLVIVLGIMILKSIQGYIYGLYESKMVKAIGIDLRADIAKKFMEYDYEEYNSKDSGMYVAWLTQDVDYVLNNGVKPFYMMLNQIISVIASLIGATMIHWSFIIIFPVSLLVTMITPKYLAPRMQNVAEDYSHESGIFTSKIKNIMLGFGVFLSENCIDKMNIQIAKSTTNLEDSRYKYNKVIYSSNAIINTVAILSQMIYIIATGVLVVKGIITPGSVVGLMSLASLFFGNAQMAVSQKMLIDSALPVYNKITSMNNSKVLEGSIEAKEIKEIKELNMKVEIKDLHYSYSDGKEFFSGLNLTFYSGKKYAIVGKSGVGKTTLIKILAGILKGYGGLVYYDEVELGNIEQKSLRNLVGFIDQNTYILNESIRYNITLGEEFSDEVLNDVLVKSVLLDFILGQPGGIDYQITENGKNLSGGQKQRIAIARALIRNKKLLFIDEGTSGLDFETRNAIENKVLEDPKLTVIMITHQLTEETKKNLDEVISL</sequence>
<dbReference type="InterPro" id="IPR017871">
    <property type="entry name" value="ABC_transporter-like_CS"/>
</dbReference>
<dbReference type="GO" id="GO:0016887">
    <property type="term" value="F:ATP hydrolysis activity"/>
    <property type="evidence" value="ECO:0007669"/>
    <property type="project" value="InterPro"/>
</dbReference>
<evidence type="ECO:0000256" key="5">
    <source>
        <dbReference type="ARBA" id="ARBA00022989"/>
    </source>
</evidence>
<dbReference type="SMART" id="SM00382">
    <property type="entry name" value="AAA"/>
    <property type="match status" value="1"/>
</dbReference>
<proteinExistence type="predicted"/>
<evidence type="ECO:0000259" key="9">
    <source>
        <dbReference type="PROSITE" id="PS50929"/>
    </source>
</evidence>
<dbReference type="SUPFAM" id="SSF90123">
    <property type="entry name" value="ABC transporter transmembrane region"/>
    <property type="match status" value="1"/>
</dbReference>
<dbReference type="PROSITE" id="PS50929">
    <property type="entry name" value="ABC_TM1F"/>
    <property type="match status" value="1"/>
</dbReference>
<feature type="transmembrane region" description="Helical" evidence="7">
    <location>
        <begin position="51"/>
        <end position="72"/>
    </location>
</feature>
<dbReference type="PANTHER" id="PTHR24221">
    <property type="entry name" value="ATP-BINDING CASSETTE SUB-FAMILY B"/>
    <property type="match status" value="1"/>
</dbReference>
<dbReference type="GO" id="GO:0140359">
    <property type="term" value="F:ABC-type transporter activity"/>
    <property type="evidence" value="ECO:0007669"/>
    <property type="project" value="InterPro"/>
</dbReference>
<keyword evidence="3" id="KW-0547">Nucleotide-binding</keyword>
<keyword evidence="10" id="KW-0378">Hydrolase</keyword>
<evidence type="ECO:0000256" key="3">
    <source>
        <dbReference type="ARBA" id="ARBA00022741"/>
    </source>
</evidence>
<comment type="subcellular location">
    <subcellularLocation>
        <location evidence="1">Cell membrane</location>
        <topology evidence="1">Multi-pass membrane protein</topology>
    </subcellularLocation>
</comment>
<dbReference type="Pfam" id="PF00664">
    <property type="entry name" value="ABC_membrane"/>
    <property type="match status" value="1"/>
</dbReference>
<dbReference type="CDD" id="cd03228">
    <property type="entry name" value="ABCC_MRP_Like"/>
    <property type="match status" value="1"/>
</dbReference>
<dbReference type="InterPro" id="IPR011527">
    <property type="entry name" value="ABC1_TM_dom"/>
</dbReference>
<dbReference type="OrthoDB" id="95687at2"/>
<keyword evidence="6 7" id="KW-0472">Membrane</keyword>
<evidence type="ECO:0000256" key="2">
    <source>
        <dbReference type="ARBA" id="ARBA00022692"/>
    </source>
</evidence>
<accession>A0A381J9D6</accession>
<keyword evidence="4 10" id="KW-0067">ATP-binding</keyword>
<feature type="transmembrane region" description="Helical" evidence="7">
    <location>
        <begin position="237"/>
        <end position="259"/>
    </location>
</feature>
<dbReference type="GO" id="GO:0005886">
    <property type="term" value="C:plasma membrane"/>
    <property type="evidence" value="ECO:0007669"/>
    <property type="project" value="UniProtKB-SubCell"/>
</dbReference>